<reference evidence="3 4" key="1">
    <citation type="submission" date="2014-04" db="EMBL/GenBank/DDBJ databases">
        <authorList>
            <consortium name="DOE Joint Genome Institute"/>
            <person name="Kuo A."/>
            <person name="Zuccaro A."/>
            <person name="Kohler A."/>
            <person name="Nagy L.G."/>
            <person name="Floudas D."/>
            <person name="Copeland A."/>
            <person name="Barry K.W."/>
            <person name="Cichocki N."/>
            <person name="Veneault-Fourrey C."/>
            <person name="LaButti K."/>
            <person name="Lindquist E.A."/>
            <person name="Lipzen A."/>
            <person name="Lundell T."/>
            <person name="Morin E."/>
            <person name="Murat C."/>
            <person name="Sun H."/>
            <person name="Tunlid A."/>
            <person name="Henrissat B."/>
            <person name="Grigoriev I.V."/>
            <person name="Hibbett D.S."/>
            <person name="Martin F."/>
            <person name="Nordberg H.P."/>
            <person name="Cantor M.N."/>
            <person name="Hua S.X."/>
        </authorList>
    </citation>
    <scope>NUCLEOTIDE SEQUENCE [LARGE SCALE GENOMIC DNA]</scope>
    <source>
        <strain evidence="3 4">MAFF 305830</strain>
    </source>
</reference>
<protein>
    <recommendedName>
        <fullName evidence="2">Fungal-type protein kinase domain-containing protein</fullName>
    </recommendedName>
</protein>
<organism evidence="3 4">
    <name type="scientific">Serendipita vermifera MAFF 305830</name>
    <dbReference type="NCBI Taxonomy" id="933852"/>
    <lineage>
        <taxon>Eukaryota</taxon>
        <taxon>Fungi</taxon>
        <taxon>Dikarya</taxon>
        <taxon>Basidiomycota</taxon>
        <taxon>Agaricomycotina</taxon>
        <taxon>Agaricomycetes</taxon>
        <taxon>Sebacinales</taxon>
        <taxon>Serendipitaceae</taxon>
        <taxon>Serendipita</taxon>
    </lineage>
</organism>
<feature type="region of interest" description="Disordered" evidence="1">
    <location>
        <begin position="411"/>
        <end position="441"/>
    </location>
</feature>
<evidence type="ECO:0000313" key="3">
    <source>
        <dbReference type="EMBL" id="KIM22938.1"/>
    </source>
</evidence>
<dbReference type="Pfam" id="PF17667">
    <property type="entry name" value="Pkinase_fungal"/>
    <property type="match status" value="1"/>
</dbReference>
<dbReference type="OrthoDB" id="5569250at2759"/>
<name>A0A0C2W912_SERVB</name>
<evidence type="ECO:0000259" key="2">
    <source>
        <dbReference type="Pfam" id="PF17667"/>
    </source>
</evidence>
<feature type="compositionally biased region" description="Basic and acidic residues" evidence="1">
    <location>
        <begin position="430"/>
        <end position="441"/>
    </location>
</feature>
<sequence>MADEAGPSFASDVSLQPANIHYAQHKRKELEAAIAPALGEVSPEEFRALLKFSDGDECPQVNIVPIVAPYIRDITKKTCHDLFNAIADELKGGGVLSTEFHEQGDLAPDDRPAGTFCRPDIVAYDKSQLIVEQPSGPRTRSKTKQLTPVVPTEFLAWTHLEATAEFASKGKSKADGLTQALTYTAYHLLARPDRVVVLGFYISHDSFILIITGASGTRCTTELSWTNVNHIQLLRDFIYRILKPSPHMVDPTITRNRDGGFDIKLNGENYSGCRLELIGRPIGRRTTIFFTQDANAPIIKEQYLRDSFSEAAIINEIHENGPIPGVIQVYDHQEFQEGDSAVVCSIDTERKRHKVRLALKESGTPFMDIQTPYEVLVATYDLLETTRCVYTNVDILHRDISKGNVLYRSAVSGKDKESESGPATSDDASAEEKGGHLSEEKPEKLAFCGVRHLLDNSHSREATPVLLIDFDHSIHVAEERPFSSAGTPVFQARAAAVTAPVDPGTGVLLRGMPDLSEAARPLYMKVLSDRVKRFPSRPTLDIILRTTQEAADREWFHQLRHDAESAFWLLLWWAIHVRPDNNKPPTLISDYFWKALITPDVNGRQSVFTMMEGSRWLDPAYEPLETLIRNMALQLRGDLHWITDEHPKEMKEPEYVHEALQRLIFNFLVENQNQPFMTQGRYRSRNRQVEKDTSETSDLTGDEVNQRRHSSRASRSTPATASSFMKRPQSEDLDGLKPPNKRQHTEP</sequence>
<keyword evidence="4" id="KW-1185">Reference proteome</keyword>
<dbReference type="InterPro" id="IPR040976">
    <property type="entry name" value="Pkinase_fungal"/>
</dbReference>
<dbReference type="EMBL" id="KN824345">
    <property type="protein sequence ID" value="KIM22938.1"/>
    <property type="molecule type" value="Genomic_DNA"/>
</dbReference>
<gene>
    <name evidence="3" type="ORF">M408DRAFT_332617</name>
</gene>
<reference evidence="4" key="2">
    <citation type="submission" date="2015-01" db="EMBL/GenBank/DDBJ databases">
        <title>Evolutionary Origins and Diversification of the Mycorrhizal Mutualists.</title>
        <authorList>
            <consortium name="DOE Joint Genome Institute"/>
            <consortium name="Mycorrhizal Genomics Consortium"/>
            <person name="Kohler A."/>
            <person name="Kuo A."/>
            <person name="Nagy L.G."/>
            <person name="Floudas D."/>
            <person name="Copeland A."/>
            <person name="Barry K.W."/>
            <person name="Cichocki N."/>
            <person name="Veneault-Fourrey C."/>
            <person name="LaButti K."/>
            <person name="Lindquist E.A."/>
            <person name="Lipzen A."/>
            <person name="Lundell T."/>
            <person name="Morin E."/>
            <person name="Murat C."/>
            <person name="Riley R."/>
            <person name="Ohm R."/>
            <person name="Sun H."/>
            <person name="Tunlid A."/>
            <person name="Henrissat B."/>
            <person name="Grigoriev I.V."/>
            <person name="Hibbett D.S."/>
            <person name="Martin F."/>
        </authorList>
    </citation>
    <scope>NUCLEOTIDE SEQUENCE [LARGE SCALE GENOMIC DNA]</scope>
    <source>
        <strain evidence="4">MAFF 305830</strain>
    </source>
</reference>
<feature type="domain" description="Fungal-type protein kinase" evidence="2">
    <location>
        <begin position="351"/>
        <end position="490"/>
    </location>
</feature>
<dbReference type="Proteomes" id="UP000054097">
    <property type="component" value="Unassembled WGS sequence"/>
</dbReference>
<feature type="region of interest" description="Disordered" evidence="1">
    <location>
        <begin position="678"/>
        <end position="747"/>
    </location>
</feature>
<evidence type="ECO:0000256" key="1">
    <source>
        <dbReference type="SAM" id="MobiDB-lite"/>
    </source>
</evidence>
<evidence type="ECO:0000313" key="4">
    <source>
        <dbReference type="Proteomes" id="UP000054097"/>
    </source>
</evidence>
<dbReference type="HOGENOM" id="CLU_021658_0_0_1"/>
<accession>A0A0C2W912</accession>
<feature type="compositionally biased region" description="Low complexity" evidence="1">
    <location>
        <begin position="713"/>
        <end position="723"/>
    </location>
</feature>
<dbReference type="AlphaFoldDB" id="A0A0C2W912"/>
<proteinExistence type="predicted"/>